<dbReference type="PROSITE" id="PS51671">
    <property type="entry name" value="ACT"/>
    <property type="match status" value="1"/>
</dbReference>
<keyword evidence="5" id="KW-0584">Phenylalanine biosynthesis</keyword>
<reference evidence="10" key="1">
    <citation type="journal article" date="2021" name="IMA Fungus">
        <title>Genomic characterization of three marine fungi, including Emericellopsis atlantica sp. nov. with signatures of a generalist lifestyle and marine biomass degradation.</title>
        <authorList>
            <person name="Hagestad O.C."/>
            <person name="Hou L."/>
            <person name="Andersen J.H."/>
            <person name="Hansen E.H."/>
            <person name="Altermark B."/>
            <person name="Li C."/>
            <person name="Kuhnert E."/>
            <person name="Cox R.J."/>
            <person name="Crous P.W."/>
            <person name="Spatafora J.W."/>
            <person name="Lail K."/>
            <person name="Amirebrahimi M."/>
            <person name="Lipzen A."/>
            <person name="Pangilinan J."/>
            <person name="Andreopoulos W."/>
            <person name="Hayes R.D."/>
            <person name="Ng V."/>
            <person name="Grigoriev I.V."/>
            <person name="Jackson S.A."/>
            <person name="Sutton T.D.S."/>
            <person name="Dobson A.D.W."/>
            <person name="Rama T."/>
        </authorList>
    </citation>
    <scope>NUCLEOTIDE SEQUENCE</scope>
    <source>
        <strain evidence="10">TRa3180A</strain>
    </source>
</reference>
<evidence type="ECO:0000259" key="8">
    <source>
        <dbReference type="PROSITE" id="PS51171"/>
    </source>
</evidence>
<dbReference type="OrthoDB" id="983542at2759"/>
<comment type="pathway">
    <text evidence="1">Amino-acid biosynthesis; L-phenylalanine biosynthesis; phenylpyruvate from prephenate: step 1/1.</text>
</comment>
<evidence type="ECO:0000256" key="1">
    <source>
        <dbReference type="ARBA" id="ARBA00004741"/>
    </source>
</evidence>
<organism evidence="10 11">
    <name type="scientific">Calycina marina</name>
    <dbReference type="NCBI Taxonomy" id="1763456"/>
    <lineage>
        <taxon>Eukaryota</taxon>
        <taxon>Fungi</taxon>
        <taxon>Dikarya</taxon>
        <taxon>Ascomycota</taxon>
        <taxon>Pezizomycotina</taxon>
        <taxon>Leotiomycetes</taxon>
        <taxon>Helotiales</taxon>
        <taxon>Pezizellaceae</taxon>
        <taxon>Calycina</taxon>
    </lineage>
</organism>
<dbReference type="GO" id="GO:0009094">
    <property type="term" value="P:L-phenylalanine biosynthetic process"/>
    <property type="evidence" value="ECO:0007669"/>
    <property type="project" value="UniProtKB-KW"/>
</dbReference>
<feature type="domain" description="ACT" evidence="9">
    <location>
        <begin position="246"/>
        <end position="331"/>
    </location>
</feature>
<evidence type="ECO:0000313" key="10">
    <source>
        <dbReference type="EMBL" id="KAG9247091.1"/>
    </source>
</evidence>
<dbReference type="Gene3D" id="3.30.70.260">
    <property type="match status" value="1"/>
</dbReference>
<dbReference type="SUPFAM" id="SSF53850">
    <property type="entry name" value="Periplasmic binding protein-like II"/>
    <property type="match status" value="2"/>
</dbReference>
<evidence type="ECO:0000256" key="3">
    <source>
        <dbReference type="ARBA" id="ARBA00022605"/>
    </source>
</evidence>
<evidence type="ECO:0000259" key="9">
    <source>
        <dbReference type="PROSITE" id="PS51671"/>
    </source>
</evidence>
<dbReference type="CDD" id="cd04905">
    <property type="entry name" value="ACT_CM-PDT"/>
    <property type="match status" value="1"/>
</dbReference>
<dbReference type="PANTHER" id="PTHR21022:SF19">
    <property type="entry name" value="PREPHENATE DEHYDRATASE-RELATED"/>
    <property type="match status" value="1"/>
</dbReference>
<proteinExistence type="predicted"/>
<evidence type="ECO:0000313" key="11">
    <source>
        <dbReference type="Proteomes" id="UP000887226"/>
    </source>
</evidence>
<dbReference type="EC" id="4.2.1.51" evidence="2"/>
<dbReference type="InterPro" id="IPR002912">
    <property type="entry name" value="ACT_dom"/>
</dbReference>
<dbReference type="InterPro" id="IPR045865">
    <property type="entry name" value="ACT-like_dom_sf"/>
</dbReference>
<dbReference type="Pfam" id="PF00800">
    <property type="entry name" value="PDT"/>
    <property type="match status" value="1"/>
</dbReference>
<keyword evidence="6" id="KW-0456">Lyase</keyword>
<evidence type="ECO:0000256" key="6">
    <source>
        <dbReference type="ARBA" id="ARBA00023239"/>
    </source>
</evidence>
<dbReference type="PANTHER" id="PTHR21022">
    <property type="entry name" value="PREPHENATE DEHYDRATASE P PROTEIN"/>
    <property type="match status" value="1"/>
</dbReference>
<dbReference type="GO" id="GO:0004664">
    <property type="term" value="F:prephenate dehydratase activity"/>
    <property type="evidence" value="ECO:0007669"/>
    <property type="project" value="UniProtKB-EC"/>
</dbReference>
<dbReference type="InterPro" id="IPR008242">
    <property type="entry name" value="Chor_mutase/pphenate_deHydtase"/>
</dbReference>
<keyword evidence="4" id="KW-0057">Aromatic amino acid biosynthesis</keyword>
<sequence length="331" mass="36458">MAQSSKKSLPAVSFLGPVSSYTHQATLQCFGKGTFEYQPATTIADVFEAVQSGEAEKGVVPFENSTNGAVIPTLELLADRNSLYPDLYVSAEAYLDVRHFLLGHKAPPVSLTSSPVLSGISTPTPSYPAPLQPKSKPLLSLKHIKRLHTHPQAYGQCEIFLGAYLKGVERREESSTSRSAEVVKADTSGKSAAIASSLAAEVHGLDILAENIEDREDNTTRFFILQKGKPVNDLPQDADVQSKSLVSFTVDHGTPGALADVLECFRNNRLNLTSINSRPTTTTRFQYIFFVEFVGSRIRDWDGRVEEALSCLDKHTQSWRWLGSWEDKLQR</sequence>
<keyword evidence="3" id="KW-0028">Amino-acid biosynthesis</keyword>
<keyword evidence="11" id="KW-1185">Reference proteome</keyword>
<protein>
    <recommendedName>
        <fullName evidence="2">prephenate dehydratase</fullName>
        <ecNumber evidence="2">4.2.1.51</ecNumber>
    </recommendedName>
</protein>
<comment type="catalytic activity">
    <reaction evidence="7">
        <text>prephenate + H(+) = 3-phenylpyruvate + CO2 + H2O</text>
        <dbReference type="Rhea" id="RHEA:21648"/>
        <dbReference type="ChEBI" id="CHEBI:15377"/>
        <dbReference type="ChEBI" id="CHEBI:15378"/>
        <dbReference type="ChEBI" id="CHEBI:16526"/>
        <dbReference type="ChEBI" id="CHEBI:18005"/>
        <dbReference type="ChEBI" id="CHEBI:29934"/>
        <dbReference type="EC" id="4.2.1.51"/>
    </reaction>
</comment>
<accession>A0A9P7Z863</accession>
<dbReference type="SUPFAM" id="SSF55021">
    <property type="entry name" value="ACT-like"/>
    <property type="match status" value="1"/>
</dbReference>
<evidence type="ECO:0000256" key="5">
    <source>
        <dbReference type="ARBA" id="ARBA00023222"/>
    </source>
</evidence>
<evidence type="ECO:0000256" key="2">
    <source>
        <dbReference type="ARBA" id="ARBA00013147"/>
    </source>
</evidence>
<dbReference type="FunFam" id="3.40.190.10:FF:000034">
    <property type="entry name" value="Chorismate mutase/prephenate dehydratase"/>
    <property type="match status" value="1"/>
</dbReference>
<feature type="domain" description="Prephenate dehydratase" evidence="8">
    <location>
        <begin position="11"/>
        <end position="227"/>
    </location>
</feature>
<name>A0A9P7Z863_9HELO</name>
<dbReference type="InterPro" id="IPR001086">
    <property type="entry name" value="Preph_deHydtase"/>
</dbReference>
<dbReference type="Gene3D" id="3.40.190.10">
    <property type="entry name" value="Periplasmic binding protein-like II"/>
    <property type="match status" value="2"/>
</dbReference>
<dbReference type="CDD" id="cd13532">
    <property type="entry name" value="PBP2_PDT_like"/>
    <property type="match status" value="1"/>
</dbReference>
<comment type="caution">
    <text evidence="10">The sequence shown here is derived from an EMBL/GenBank/DDBJ whole genome shotgun (WGS) entry which is preliminary data.</text>
</comment>
<dbReference type="EMBL" id="MU253782">
    <property type="protein sequence ID" value="KAG9247091.1"/>
    <property type="molecule type" value="Genomic_DNA"/>
</dbReference>
<dbReference type="PIRSF" id="PIRSF001500">
    <property type="entry name" value="Chor_mut_pdt_Ppr"/>
    <property type="match status" value="1"/>
</dbReference>
<dbReference type="GO" id="GO:0005737">
    <property type="term" value="C:cytoplasm"/>
    <property type="evidence" value="ECO:0007669"/>
    <property type="project" value="TreeGrafter"/>
</dbReference>
<dbReference type="PROSITE" id="PS51171">
    <property type="entry name" value="PREPHENATE_DEHYDR_3"/>
    <property type="match status" value="1"/>
</dbReference>
<gene>
    <name evidence="10" type="ORF">BJ878DRAFT_222140</name>
</gene>
<evidence type="ECO:0000256" key="7">
    <source>
        <dbReference type="ARBA" id="ARBA00047848"/>
    </source>
</evidence>
<dbReference type="Proteomes" id="UP000887226">
    <property type="component" value="Unassembled WGS sequence"/>
</dbReference>
<dbReference type="AlphaFoldDB" id="A0A9P7Z863"/>
<evidence type="ECO:0000256" key="4">
    <source>
        <dbReference type="ARBA" id="ARBA00023141"/>
    </source>
</evidence>